<keyword evidence="2" id="KW-1185">Reference proteome</keyword>
<dbReference type="EMBL" id="JACHNE010000001">
    <property type="protein sequence ID" value="MBB5799415.1"/>
    <property type="molecule type" value="Genomic_DNA"/>
</dbReference>
<protein>
    <submittedName>
        <fullName evidence="1">Uncharacterized protein</fullName>
    </submittedName>
</protein>
<evidence type="ECO:0000313" key="2">
    <source>
        <dbReference type="Proteomes" id="UP000590647"/>
    </source>
</evidence>
<dbReference type="Proteomes" id="UP000590647">
    <property type="component" value="Unassembled WGS sequence"/>
</dbReference>
<organism evidence="1 2">
    <name type="scientific">Streptomyces caelestis</name>
    <dbReference type="NCBI Taxonomy" id="36816"/>
    <lineage>
        <taxon>Bacteria</taxon>
        <taxon>Bacillati</taxon>
        <taxon>Actinomycetota</taxon>
        <taxon>Actinomycetes</taxon>
        <taxon>Kitasatosporales</taxon>
        <taxon>Streptomycetaceae</taxon>
        <taxon>Streptomyces</taxon>
    </lineage>
</organism>
<gene>
    <name evidence="1" type="ORF">HDA41_007379</name>
</gene>
<comment type="caution">
    <text evidence="1">The sequence shown here is derived from an EMBL/GenBank/DDBJ whole genome shotgun (WGS) entry which is preliminary data.</text>
</comment>
<sequence>MGTLRGVLAGAAFKQVWKQLGHDVPAGVLVAWLTSVRTTALAR</sequence>
<reference evidence="1 2" key="1">
    <citation type="submission" date="2020-08" db="EMBL/GenBank/DDBJ databases">
        <title>Sequencing the genomes of 1000 actinobacteria strains.</title>
        <authorList>
            <person name="Klenk H.-P."/>
        </authorList>
    </citation>
    <scope>NUCLEOTIDE SEQUENCE [LARGE SCALE GENOMIC DNA]</scope>
    <source>
        <strain evidence="1 2">DSM 40084</strain>
    </source>
</reference>
<accession>A0A7W9HBW3</accession>
<proteinExistence type="predicted"/>
<name>A0A7W9HBW3_9ACTN</name>
<dbReference type="AlphaFoldDB" id="A0A7W9HBW3"/>
<evidence type="ECO:0000313" key="1">
    <source>
        <dbReference type="EMBL" id="MBB5799415.1"/>
    </source>
</evidence>